<sequence>MEDHVELDTDNGSACIGDMTDIEHLYTDHDSPSMDNMVDHHSELDHTSASRPSSAAPPIVDATPWYKSNQGHEEEEVTPLFKEEEERKKNMRRGEEGKKEEEKRGRESGGRSLHQGVAGASRLPAGHLQGRASRSIGRSLHPPMAGTTLATREKARPILVYFRYHGRYLRPSSEASDDILGTPDLQTYCRANMDSEEEDTEDHMENFEEDSSSSTADVEEHVELYSDYGSTSIIGMSDIEELNNDHGSPSITDISDIEELDNDHGSPSIIDMDDMVERHIKDDFDELYIDNGSPSMDDMVEQRHEYDIDTMAEPHLDPTMSNTEDLHDGTIIWIIKSVPIMSVIDTLLRAPQGATMRVLMHKIIDLKYIIWSIKSVPNMIVVDTLLQAPQGTASNMPSRMSHHLGMARTVIDSHHLMIVVNHYHLMVYIDIRHHMSFAATSHFMIAIDQHPPRIFDDTYQDMVMMHDDESLDMKAAKTLYFDELQGQATKKPTAPTLQDEDLQGHRKDEVDPSLALHDTTAPPMEDDLGGDGVEMVEHGNFPSTKEAHGDEKVEPTPICLIDELVPIPCEHESHLAHLSESDSELSDFHPICEFECFHLEDMSDTQSSTEDEFPLMEKMYMVHEDDDISPCLLQYGHVDHMDPPTSTTPTSHESAYKGTRTTTSTATEHELTKRAIESYPIKDLTRGNHTKGYKSNQGHEEEEVTPWFKEEEERKKNMRRGEEGKKEEEKRGREPPPRCGRSLQCQAGHLQGRSLQEHWPEPPPSPWPVPLWLRGRRPAGTSGGASTQHEWSLHPRVEPPPKVPLGIFSMREGSTRPILVYFRYHGRYLRPRSGHKRGLRPHHHHSELDHDYDYDDMVEHHLDHNYDYDTMMEHRTEHYLDYDIDTMVEPSFDTTLHKTDGANMRVLTHMIIYIELVLWNNKSVPAMIAIHTLLRAQEGATSKVPSYMNHHLGMLRIVIDTRHLMIVVDHHHLMITIDIRHHMIIADTSHLMFAINQHLPRIFDDTPQDMVIIQEDENLDMKRPRLPRPPTHEKISNGARQEATSTRKMVASAHKEEPPIMVPPPPTATTTMAPTRSSSPKMKTVESTLQDEGRSTQLYANMTMICPPRPRSSQCFRCTQDGHHLWECPNLHCDVCTSNKHMTWECNTPQAHKLYFAQLDAQFANKTLQDTIVFKEWCKEMDKMTTMKPTLQDGVAKVEHGIFPSTKEANGVENGEHGMIPSPMEAHGDEKIEPTPICLNDEMVPIPCEHESHLAHLSESDSELSDSHPICEYECFHLEDMSDTPSSMEDEFPLMEKMYMVHEDDDISPCLLQDGHVDHMDPPTSTTPTSHESAFKGTRPTTSTATEHELTKRAIESYPNKDEIHDPTHGIHTKGNSTTSTEGREDATETRGRKADVTEAWKRRRKKRSWTLQAGTAAASWPALPPRPALPPKQARHCRPNRHCRPEHAGTAGPTKVNCISTVDLSSMDQDTFCNSDFTPFRVGGSSGPSGRKFRLVPLLWALDGIVAASWRKFRSLRAEVPVLGGGSSGPGGRKFRPVRWSSIFIISSSLSIGLDSMACVLTDVPD</sequence>
<gene>
    <name evidence="4" type="ORF">QYE76_017162</name>
</gene>
<proteinExistence type="predicted"/>
<feature type="compositionally biased region" description="Polar residues" evidence="2">
    <location>
        <begin position="1076"/>
        <end position="1091"/>
    </location>
</feature>
<feature type="compositionally biased region" description="Basic and acidic residues" evidence="2">
    <location>
        <begin position="26"/>
        <end position="48"/>
    </location>
</feature>
<keyword evidence="1" id="KW-0479">Metal-binding</keyword>
<keyword evidence="1" id="KW-0863">Zinc-finger</keyword>
<feature type="region of interest" description="Disordered" evidence="2">
    <location>
        <begin position="26"/>
        <end position="146"/>
    </location>
</feature>
<feature type="compositionally biased region" description="Basic and acidic residues" evidence="2">
    <location>
        <begin position="708"/>
        <end position="736"/>
    </location>
</feature>
<name>A0AAD8VDC8_LOLMU</name>
<evidence type="ECO:0000256" key="2">
    <source>
        <dbReference type="SAM" id="MobiDB-lite"/>
    </source>
</evidence>
<comment type="caution">
    <text evidence="4">The sequence shown here is derived from an EMBL/GenBank/DDBJ whole genome shotgun (WGS) entry which is preliminary data.</text>
</comment>
<dbReference type="PROSITE" id="PS50158">
    <property type="entry name" value="ZF_CCHC"/>
    <property type="match status" value="1"/>
</dbReference>
<evidence type="ECO:0000313" key="5">
    <source>
        <dbReference type="Proteomes" id="UP001231189"/>
    </source>
</evidence>
<feature type="compositionally biased region" description="Basic and acidic residues" evidence="2">
    <location>
        <begin position="81"/>
        <end position="109"/>
    </location>
</feature>
<dbReference type="GO" id="GO:0003676">
    <property type="term" value="F:nucleic acid binding"/>
    <property type="evidence" value="ECO:0007669"/>
    <property type="project" value="InterPro"/>
</dbReference>
<feature type="region of interest" description="Disordered" evidence="2">
    <location>
        <begin position="777"/>
        <end position="797"/>
    </location>
</feature>
<feature type="region of interest" description="Disordered" evidence="2">
    <location>
        <begin position="1321"/>
        <end position="1440"/>
    </location>
</feature>
<feature type="compositionally biased region" description="Basic and acidic residues" evidence="2">
    <location>
        <begin position="1346"/>
        <end position="1369"/>
    </location>
</feature>
<organism evidence="4 5">
    <name type="scientific">Lolium multiflorum</name>
    <name type="common">Italian ryegrass</name>
    <name type="synonym">Lolium perenne subsp. multiflorum</name>
    <dbReference type="NCBI Taxonomy" id="4521"/>
    <lineage>
        <taxon>Eukaryota</taxon>
        <taxon>Viridiplantae</taxon>
        <taxon>Streptophyta</taxon>
        <taxon>Embryophyta</taxon>
        <taxon>Tracheophyta</taxon>
        <taxon>Spermatophyta</taxon>
        <taxon>Magnoliopsida</taxon>
        <taxon>Liliopsida</taxon>
        <taxon>Poales</taxon>
        <taxon>Poaceae</taxon>
        <taxon>BOP clade</taxon>
        <taxon>Pooideae</taxon>
        <taxon>Poodae</taxon>
        <taxon>Poeae</taxon>
        <taxon>Poeae Chloroplast Group 2 (Poeae type)</taxon>
        <taxon>Loliodinae</taxon>
        <taxon>Loliinae</taxon>
        <taxon>Lolium</taxon>
    </lineage>
</organism>
<dbReference type="EMBL" id="JAUUTY010000313">
    <property type="protein sequence ID" value="KAK1602119.1"/>
    <property type="molecule type" value="Genomic_DNA"/>
</dbReference>
<dbReference type="GO" id="GO:0008270">
    <property type="term" value="F:zinc ion binding"/>
    <property type="evidence" value="ECO:0007669"/>
    <property type="project" value="UniProtKB-KW"/>
</dbReference>
<feature type="domain" description="CCHC-type" evidence="3">
    <location>
        <begin position="1115"/>
        <end position="1130"/>
    </location>
</feature>
<feature type="compositionally biased region" description="Polar residues" evidence="2">
    <location>
        <begin position="1038"/>
        <end position="1047"/>
    </location>
</feature>
<feature type="compositionally biased region" description="Basic and acidic residues" evidence="2">
    <location>
        <begin position="667"/>
        <end position="676"/>
    </location>
</feature>
<dbReference type="InterPro" id="IPR001878">
    <property type="entry name" value="Znf_CCHC"/>
</dbReference>
<protein>
    <recommendedName>
        <fullName evidence="3">CCHC-type domain-containing protein</fullName>
    </recommendedName>
</protein>
<evidence type="ECO:0000259" key="3">
    <source>
        <dbReference type="PROSITE" id="PS50158"/>
    </source>
</evidence>
<feature type="compositionally biased region" description="Basic and acidic residues" evidence="2">
    <location>
        <begin position="1382"/>
        <end position="1401"/>
    </location>
</feature>
<feature type="compositionally biased region" description="Low complexity" evidence="2">
    <location>
        <begin position="49"/>
        <end position="58"/>
    </location>
</feature>
<feature type="region of interest" description="Disordered" evidence="2">
    <location>
        <begin position="1021"/>
        <end position="1091"/>
    </location>
</feature>
<keyword evidence="5" id="KW-1185">Reference proteome</keyword>
<accession>A0AAD8VDC8</accession>
<dbReference type="Gene3D" id="4.10.60.10">
    <property type="entry name" value="Zinc finger, CCHC-type"/>
    <property type="match status" value="1"/>
</dbReference>
<keyword evidence="1" id="KW-0862">Zinc</keyword>
<evidence type="ECO:0000313" key="4">
    <source>
        <dbReference type="EMBL" id="KAK1602119.1"/>
    </source>
</evidence>
<reference evidence="4" key="1">
    <citation type="submission" date="2023-07" db="EMBL/GenBank/DDBJ databases">
        <title>A chromosome-level genome assembly of Lolium multiflorum.</title>
        <authorList>
            <person name="Chen Y."/>
            <person name="Copetti D."/>
            <person name="Kolliker R."/>
            <person name="Studer B."/>
        </authorList>
    </citation>
    <scope>NUCLEOTIDE SEQUENCE</scope>
    <source>
        <strain evidence="4">02402/16</strain>
        <tissue evidence="4">Leaf</tissue>
    </source>
</reference>
<feature type="region of interest" description="Disordered" evidence="2">
    <location>
        <begin position="643"/>
        <end position="744"/>
    </location>
</feature>
<feature type="region of interest" description="Disordered" evidence="2">
    <location>
        <begin position="487"/>
        <end position="523"/>
    </location>
</feature>
<dbReference type="Proteomes" id="UP001231189">
    <property type="component" value="Unassembled WGS sequence"/>
</dbReference>
<evidence type="ECO:0000256" key="1">
    <source>
        <dbReference type="PROSITE-ProRule" id="PRU00047"/>
    </source>
</evidence>